<proteinExistence type="predicted"/>
<dbReference type="RefSeq" id="WP_024979467.1">
    <property type="nucleotide sequence ID" value="NZ_CP016024.1"/>
</dbReference>
<name>A0A192A715_9RALS</name>
<accession>A0A192A715</accession>
<sequence>MANPTIDRILETKGINEAYSAACQLIRDQQAEMNALYASRFFEVRVLDDGKKKLWPTTEAAISRAFDLQDCFDGPLPDFFYCDQDGQLHAVSVGAQRPMNTDEECPFHYASSALLANGQVVGHVIYTDH</sequence>
<evidence type="ECO:0000313" key="1">
    <source>
        <dbReference type="EMBL" id="ANJ76275.1"/>
    </source>
</evidence>
<keyword evidence="1" id="KW-0614">Plasmid</keyword>
<dbReference type="Proteomes" id="UP000078572">
    <property type="component" value="Plasmid pRI-1"/>
</dbReference>
<keyword evidence="2" id="KW-1185">Reference proteome</keyword>
<organism evidence="1 2">
    <name type="scientific">Ralstonia insidiosa</name>
    <dbReference type="NCBI Taxonomy" id="190721"/>
    <lineage>
        <taxon>Bacteria</taxon>
        <taxon>Pseudomonadati</taxon>
        <taxon>Pseudomonadota</taxon>
        <taxon>Betaproteobacteria</taxon>
        <taxon>Burkholderiales</taxon>
        <taxon>Burkholderiaceae</taxon>
        <taxon>Ralstonia</taxon>
    </lineage>
</organism>
<dbReference type="EMBL" id="CP016024">
    <property type="protein sequence ID" value="ANJ76275.1"/>
    <property type="molecule type" value="Genomic_DNA"/>
</dbReference>
<dbReference type="OrthoDB" id="9133623at2"/>
<evidence type="ECO:0000313" key="2">
    <source>
        <dbReference type="Proteomes" id="UP000078572"/>
    </source>
</evidence>
<geneLocation type="plasmid" evidence="2">
    <name>pri-1</name>
</geneLocation>
<dbReference type="GeneID" id="61529709"/>
<protein>
    <submittedName>
        <fullName evidence="1">Uncharacterized protein</fullName>
    </submittedName>
</protein>
<gene>
    <name evidence="1" type="ORF">A9Y76_27090</name>
</gene>
<dbReference type="AlphaFoldDB" id="A0A192A715"/>
<reference evidence="2" key="1">
    <citation type="submission" date="2016-06" db="EMBL/GenBank/DDBJ databases">
        <authorList>
            <person name="Xu Y."/>
            <person name="Nagy A."/>
            <person name="Yan X."/>
            <person name="Kim S.W."/>
            <person name="Haley B."/>
            <person name="Liu N.T."/>
            <person name="Nou X."/>
        </authorList>
    </citation>
    <scope>NUCLEOTIDE SEQUENCE [LARGE SCALE GENOMIC DNA]</scope>
    <source>
        <strain evidence="2">ATCC 49129</strain>
        <plasmid evidence="2">pri-1</plasmid>
    </source>
</reference>